<dbReference type="InterPro" id="IPR003738">
    <property type="entry name" value="SRAP"/>
</dbReference>
<comment type="similarity">
    <text evidence="1 8">Belongs to the SOS response-associated peptidase family.</text>
</comment>
<dbReference type="PANTHER" id="PTHR13604">
    <property type="entry name" value="DC12-RELATED"/>
    <property type="match status" value="1"/>
</dbReference>
<evidence type="ECO:0000256" key="2">
    <source>
        <dbReference type="ARBA" id="ARBA00022670"/>
    </source>
</evidence>
<dbReference type="EMBL" id="LNYJ01000011">
    <property type="protein sequence ID" value="KTD16361.1"/>
    <property type="molecule type" value="Genomic_DNA"/>
</dbReference>
<keyword evidence="6" id="KW-0238">DNA-binding</keyword>
<evidence type="ECO:0000256" key="7">
    <source>
        <dbReference type="ARBA" id="ARBA00023239"/>
    </source>
</evidence>
<protein>
    <recommendedName>
        <fullName evidence="8">Abasic site processing protein</fullName>
        <ecNumber evidence="8">3.4.-.-</ecNumber>
    </recommendedName>
</protein>
<dbReference type="GO" id="GO:0006508">
    <property type="term" value="P:proteolysis"/>
    <property type="evidence" value="ECO:0007669"/>
    <property type="project" value="UniProtKB-KW"/>
</dbReference>
<dbReference type="Pfam" id="PF02586">
    <property type="entry name" value="SRAP"/>
    <property type="match status" value="1"/>
</dbReference>
<evidence type="ECO:0000256" key="8">
    <source>
        <dbReference type="RuleBase" id="RU364100"/>
    </source>
</evidence>
<keyword evidence="7" id="KW-0456">Lyase</keyword>
<dbReference type="GO" id="GO:0016829">
    <property type="term" value="F:lyase activity"/>
    <property type="evidence" value="ECO:0007669"/>
    <property type="project" value="UniProtKB-KW"/>
</dbReference>
<dbReference type="SUPFAM" id="SSF143081">
    <property type="entry name" value="BB1717-like"/>
    <property type="match status" value="1"/>
</dbReference>
<comment type="caution">
    <text evidence="9">The sequence shown here is derived from an EMBL/GenBank/DDBJ whole genome shotgun (WGS) entry which is preliminary data.</text>
</comment>
<dbReference type="PATRIC" id="fig|456.5.peg.704"/>
<dbReference type="EC" id="3.4.-.-" evidence="8"/>
<dbReference type="GO" id="GO:0008233">
    <property type="term" value="F:peptidase activity"/>
    <property type="evidence" value="ECO:0007669"/>
    <property type="project" value="UniProtKB-KW"/>
</dbReference>
<evidence type="ECO:0000256" key="3">
    <source>
        <dbReference type="ARBA" id="ARBA00022763"/>
    </source>
</evidence>
<evidence type="ECO:0000256" key="1">
    <source>
        <dbReference type="ARBA" id="ARBA00008136"/>
    </source>
</evidence>
<dbReference type="PANTHER" id="PTHR13604:SF0">
    <property type="entry name" value="ABASIC SITE PROCESSING PROTEIN HMCES"/>
    <property type="match status" value="1"/>
</dbReference>
<keyword evidence="4 8" id="KW-0378">Hydrolase</keyword>
<sequence length="228" mass="26038">MCGRFALETDLEAIYEQFGIKDTITLPASYNIAPTEQALCLKKAEGGLIALTMKWGITPWYSRGKAKPKLLINARAESIASKPTFRQSLKYRRCLLIMSGFFEWQDQSKNLKIKQPYYFKREDNKLMAVAAVYDNERMTDGKVIPSCCLLTTEANETVGKLHDRMPWLLTENQQKQWLLEQVFDEHSLKKMIKERGNIPLSLYPVTPNVNSALYKESDCISSIDGTTP</sequence>
<reference evidence="9 10" key="1">
    <citation type="submission" date="2015-11" db="EMBL/GenBank/DDBJ databases">
        <title>Genomic analysis of 38 Legionella species identifies large and diverse effector repertoires.</title>
        <authorList>
            <person name="Burstein D."/>
            <person name="Amaro F."/>
            <person name="Zusman T."/>
            <person name="Lifshitz Z."/>
            <person name="Cohen O."/>
            <person name="Gilbert J.A."/>
            <person name="Pupko T."/>
            <person name="Shuman H.A."/>
            <person name="Segal G."/>
        </authorList>
    </citation>
    <scope>NUCLEOTIDE SEQUENCE [LARGE SCALE GENOMIC DNA]</scope>
    <source>
        <strain evidence="9 10">BL-540</strain>
    </source>
</reference>
<dbReference type="Proteomes" id="UP000055035">
    <property type="component" value="Unassembled WGS sequence"/>
</dbReference>
<evidence type="ECO:0000256" key="4">
    <source>
        <dbReference type="ARBA" id="ARBA00022801"/>
    </source>
</evidence>
<gene>
    <name evidence="9" type="primary">yedK</name>
    <name evidence="9" type="ORF">Ljor_0667</name>
</gene>
<keyword evidence="2 8" id="KW-0645">Protease</keyword>
<accession>A0A0W0V9Q5</accession>
<dbReference type="RefSeq" id="WP_058470222.1">
    <property type="nucleotide sequence ID" value="NZ_CAAAIC010000004.1"/>
</dbReference>
<dbReference type="Gene3D" id="3.90.1680.10">
    <property type="entry name" value="SOS response associated peptidase-like"/>
    <property type="match status" value="1"/>
</dbReference>
<organism evidence="9 10">
    <name type="scientific">Legionella jordanis</name>
    <dbReference type="NCBI Taxonomy" id="456"/>
    <lineage>
        <taxon>Bacteria</taxon>
        <taxon>Pseudomonadati</taxon>
        <taxon>Pseudomonadota</taxon>
        <taxon>Gammaproteobacteria</taxon>
        <taxon>Legionellales</taxon>
        <taxon>Legionellaceae</taxon>
        <taxon>Legionella</taxon>
    </lineage>
</organism>
<dbReference type="GO" id="GO:0003697">
    <property type="term" value="F:single-stranded DNA binding"/>
    <property type="evidence" value="ECO:0007669"/>
    <property type="project" value="InterPro"/>
</dbReference>
<keyword evidence="3" id="KW-0227">DNA damage</keyword>
<evidence type="ECO:0000256" key="5">
    <source>
        <dbReference type="ARBA" id="ARBA00023124"/>
    </source>
</evidence>
<evidence type="ECO:0000313" key="9">
    <source>
        <dbReference type="EMBL" id="KTD16361.1"/>
    </source>
</evidence>
<evidence type="ECO:0000256" key="6">
    <source>
        <dbReference type="ARBA" id="ARBA00023125"/>
    </source>
</evidence>
<keyword evidence="10" id="KW-1185">Reference proteome</keyword>
<name>A0A0W0V9Q5_9GAMM</name>
<proteinExistence type="inferred from homology"/>
<dbReference type="AlphaFoldDB" id="A0A0W0V9Q5"/>
<evidence type="ECO:0000313" key="10">
    <source>
        <dbReference type="Proteomes" id="UP000055035"/>
    </source>
</evidence>
<keyword evidence="5" id="KW-0190">Covalent protein-DNA linkage</keyword>
<dbReference type="OrthoDB" id="6192129at2"/>
<dbReference type="InterPro" id="IPR036590">
    <property type="entry name" value="SRAP-like"/>
</dbReference>
<dbReference type="GO" id="GO:0106300">
    <property type="term" value="P:protein-DNA covalent cross-linking repair"/>
    <property type="evidence" value="ECO:0007669"/>
    <property type="project" value="InterPro"/>
</dbReference>